<feature type="domain" description="3-octaprenyl-4-hydroxybenzoate carboxy-lyase-like Rift-related" evidence="2">
    <location>
        <begin position="99"/>
        <end position="289"/>
    </location>
</feature>
<dbReference type="SUPFAM" id="SSF50475">
    <property type="entry name" value="FMN-binding split barrel"/>
    <property type="match status" value="1"/>
</dbReference>
<proteinExistence type="inferred from homology"/>
<comment type="similarity">
    <text evidence="1">Belongs to the UbiD family.</text>
</comment>
<evidence type="ECO:0000313" key="5">
    <source>
        <dbReference type="EMBL" id="ADJ94015.1"/>
    </source>
</evidence>
<protein>
    <submittedName>
        <fullName evidence="5">Putative UbiD-like carboxylase</fullName>
    </submittedName>
</protein>
<dbReference type="InterPro" id="IPR049383">
    <property type="entry name" value="UbiD-like_N"/>
</dbReference>
<dbReference type="InterPro" id="IPR049381">
    <property type="entry name" value="UbiD-like_C"/>
</dbReference>
<dbReference type="Pfam" id="PF01977">
    <property type="entry name" value="UbiD"/>
    <property type="match status" value="1"/>
</dbReference>
<evidence type="ECO:0000259" key="3">
    <source>
        <dbReference type="Pfam" id="PF20695"/>
    </source>
</evidence>
<dbReference type="SUPFAM" id="SSF143968">
    <property type="entry name" value="UbiD C-terminal domain-like"/>
    <property type="match status" value="1"/>
</dbReference>
<dbReference type="PANTHER" id="PTHR30108">
    <property type="entry name" value="3-OCTAPRENYL-4-HYDROXYBENZOATE CARBOXY-LYASE-RELATED"/>
    <property type="match status" value="1"/>
</dbReference>
<accession>D8WWR1</accession>
<evidence type="ECO:0000256" key="1">
    <source>
        <dbReference type="ARBA" id="ARBA00010021"/>
    </source>
</evidence>
<sequence>MAYRDLRDFLQALEKEGEINKIQAELNPRFEVSAAMKIINDSRVVQFENITGYPGKKAVGNVLGTRGRIAKVMGVPEETLTQSFIERKNQQIAPRVVEGGPVKDVIISENIDLVSLLPVLTYHEKDISPYFTSALTIARDPGTGMQNIGLHRLQVKGGNRLGILLANPPVATFWQRAEAAGQGLEVAIVLGADPAIMLGTMTKATAEGPDKIAVAGGIKGEAIELTRAEASDILVPAHAEVILEGRIIPGIREQEGPFGESSGSYFQFLSPVIEIHTVTHRHDFIFHFMQVWGVEPDIILSLGVSTENISSLKRMVPTLKEINFSPGTCMFNAVASVQGATPAEVRQLMTLILGMDQRIKQIIVVDDDVNIFDMREVQWALATRFQADRDMLLLSGLKGYVIDHSIHSDGSTSKIGLDATKKGADLSRFEKLRCLKKVWLEPRRR</sequence>
<reference evidence="5" key="1">
    <citation type="journal article" date="2010" name="Environ. Microbiol.">
        <title>Identification of enzymes involved in anaerobic benzene degradation by a strictly anaerobic iron-reducing enrichment culture.</title>
        <authorList>
            <person name="Abu Laban N."/>
            <person name="Selesi D."/>
            <person name="Rattei T."/>
            <person name="Tischler P."/>
            <person name="Meckenstock R.U."/>
        </authorList>
    </citation>
    <scope>NUCLEOTIDE SEQUENCE</scope>
</reference>
<dbReference type="Pfam" id="PF20695">
    <property type="entry name" value="UbiD_N"/>
    <property type="match status" value="1"/>
</dbReference>
<organism evidence="5">
    <name type="scientific">Clostridia bacterium enrichment culture clone BF</name>
    <dbReference type="NCBI Taxonomy" id="857391"/>
    <lineage>
        <taxon>Bacteria</taxon>
        <taxon>Bacillati</taxon>
        <taxon>Bacillota</taxon>
        <taxon>Clostridia</taxon>
        <taxon>environmental samples</taxon>
    </lineage>
</organism>
<dbReference type="EMBL" id="GU358005">
    <property type="protein sequence ID" value="ADJ94015.1"/>
    <property type="molecule type" value="Genomic_DNA"/>
</dbReference>
<dbReference type="GO" id="GO:0016831">
    <property type="term" value="F:carboxy-lyase activity"/>
    <property type="evidence" value="ECO:0007669"/>
    <property type="project" value="InterPro"/>
</dbReference>
<name>D8WWR1_9FIRM</name>
<dbReference type="InterPro" id="IPR002830">
    <property type="entry name" value="UbiD"/>
</dbReference>
<dbReference type="GO" id="GO:0005737">
    <property type="term" value="C:cytoplasm"/>
    <property type="evidence" value="ECO:0007669"/>
    <property type="project" value="TreeGrafter"/>
</dbReference>
<feature type="domain" description="3-octaprenyl-4-hydroxybenzoate carboxy-lyase-like N-terminal" evidence="3">
    <location>
        <begin position="10"/>
        <end position="87"/>
    </location>
</feature>
<dbReference type="AlphaFoldDB" id="D8WWR1"/>
<feature type="domain" description="3-octaprenyl-4-hydroxybenzoate carboxy-lyase-like C-terminal" evidence="4">
    <location>
        <begin position="310"/>
        <end position="419"/>
    </location>
</feature>
<dbReference type="Gene3D" id="3.40.1670.10">
    <property type="entry name" value="UbiD C-terminal domain-like"/>
    <property type="match status" value="1"/>
</dbReference>
<feature type="non-terminal residue" evidence="5">
    <location>
        <position position="445"/>
    </location>
</feature>
<evidence type="ECO:0000259" key="2">
    <source>
        <dbReference type="Pfam" id="PF01977"/>
    </source>
</evidence>
<dbReference type="NCBIfam" id="TIGR00148">
    <property type="entry name" value="UbiD family decarboxylase"/>
    <property type="match status" value="1"/>
</dbReference>
<evidence type="ECO:0000259" key="4">
    <source>
        <dbReference type="Pfam" id="PF20696"/>
    </source>
</evidence>
<dbReference type="Pfam" id="PF20696">
    <property type="entry name" value="UbiD_C"/>
    <property type="match status" value="1"/>
</dbReference>
<dbReference type="PANTHER" id="PTHR30108:SF21">
    <property type="entry name" value="4-HYDROXYBENZOATE DECARBOXYLASE"/>
    <property type="match status" value="1"/>
</dbReference>
<dbReference type="InterPro" id="IPR048304">
    <property type="entry name" value="UbiD_Rift_dom"/>
</dbReference>